<dbReference type="KEGG" id="tra:Trad_2610"/>
<evidence type="ECO:0000313" key="3">
    <source>
        <dbReference type="Proteomes" id="UP000000379"/>
    </source>
</evidence>
<dbReference type="STRING" id="649638.Trad_2610"/>
<keyword evidence="1" id="KW-1133">Transmembrane helix</keyword>
<protein>
    <submittedName>
        <fullName evidence="2">Uncharacterized protein</fullName>
    </submittedName>
</protein>
<evidence type="ECO:0000313" key="2">
    <source>
        <dbReference type="EMBL" id="ADI15716.1"/>
    </source>
</evidence>
<evidence type="ECO:0000256" key="1">
    <source>
        <dbReference type="SAM" id="Phobius"/>
    </source>
</evidence>
<reference evidence="3" key="1">
    <citation type="submission" date="2010-05" db="EMBL/GenBank/DDBJ databases">
        <title>The complete genome of Truepera radiovictris DSM 17093.</title>
        <authorList>
            <consortium name="US DOE Joint Genome Institute (JGI-PGF)"/>
            <person name="Lucas S."/>
            <person name="Copeland A."/>
            <person name="Lapidus A."/>
            <person name="Glavina del Rio T."/>
            <person name="Dalin E."/>
            <person name="Tice H."/>
            <person name="Bruce D."/>
            <person name="Goodwin L."/>
            <person name="Pitluck S."/>
            <person name="Kyrpides N."/>
            <person name="Mavromatis K."/>
            <person name="Ovchinnikova G."/>
            <person name="Munk A.C."/>
            <person name="Detter J.C."/>
            <person name="Han C."/>
            <person name="Tapia R."/>
            <person name="Land M."/>
            <person name="Hauser L."/>
            <person name="Markowitz V."/>
            <person name="Cheng J.-F."/>
            <person name="Hugenholtz P."/>
            <person name="Woyke T."/>
            <person name="Wu D."/>
            <person name="Tindall B."/>
            <person name="Pomrenke H.G."/>
            <person name="Brambilla E."/>
            <person name="Klenk H.-P."/>
            <person name="Eisen J.A."/>
        </authorList>
    </citation>
    <scope>NUCLEOTIDE SEQUENCE [LARGE SCALE GENOMIC DNA]</scope>
    <source>
        <strain evidence="3">DSM 17093 / CIP 108686 / LMG 22925 / RQ-24</strain>
    </source>
</reference>
<feature type="transmembrane region" description="Helical" evidence="1">
    <location>
        <begin position="143"/>
        <end position="163"/>
    </location>
</feature>
<dbReference type="Proteomes" id="UP000000379">
    <property type="component" value="Chromosome"/>
</dbReference>
<gene>
    <name evidence="2" type="ordered locus">Trad_2610</name>
</gene>
<dbReference type="RefSeq" id="WP_013179077.1">
    <property type="nucleotide sequence ID" value="NC_014221.1"/>
</dbReference>
<accession>D7CUD1</accession>
<dbReference type="AlphaFoldDB" id="D7CUD1"/>
<name>D7CUD1_TRURR</name>
<keyword evidence="1" id="KW-0472">Membrane</keyword>
<feature type="transmembrane region" description="Helical" evidence="1">
    <location>
        <begin position="109"/>
        <end position="131"/>
    </location>
</feature>
<dbReference type="HOGENOM" id="CLU_1057460_0_0_0"/>
<keyword evidence="3" id="KW-1185">Reference proteome</keyword>
<sequence>MRNLLPRTVWDVVLAAINAVVMALIALLLVGLVAGSLASRTTITYRALSGNVTYQAVVDHLAAVGGMALLGVLLAWLLYEGALFYRARGSILEGGSEARLMTRRSLLRALTGGAVAGLYATLVALAFVPLARGAFIADLNPSWVLSLGLLPSFFLIAAFALAYTFTGDEANALRREVTLWEQIFLLALPLALGVLLGLLFGAAAAGTEGILKALLAAVLTYGLVDRFTRLKGRELERVWTKLLDARGAPTIKVVSEHRAKRHS</sequence>
<dbReference type="EMBL" id="CP002049">
    <property type="protein sequence ID" value="ADI15716.1"/>
    <property type="molecule type" value="Genomic_DNA"/>
</dbReference>
<feature type="transmembrane region" description="Helical" evidence="1">
    <location>
        <begin position="57"/>
        <end position="79"/>
    </location>
</feature>
<feature type="transmembrane region" description="Helical" evidence="1">
    <location>
        <begin position="12"/>
        <end position="37"/>
    </location>
</feature>
<organism evidence="2 3">
    <name type="scientific">Truepera radiovictrix (strain DSM 17093 / CIP 108686 / LMG 22925 / RQ-24)</name>
    <dbReference type="NCBI Taxonomy" id="649638"/>
    <lineage>
        <taxon>Bacteria</taxon>
        <taxon>Thermotogati</taxon>
        <taxon>Deinococcota</taxon>
        <taxon>Deinococci</taxon>
        <taxon>Trueperales</taxon>
        <taxon>Trueperaceae</taxon>
        <taxon>Truepera</taxon>
    </lineage>
</organism>
<feature type="transmembrane region" description="Helical" evidence="1">
    <location>
        <begin position="183"/>
        <end position="204"/>
    </location>
</feature>
<keyword evidence="1" id="KW-0812">Transmembrane</keyword>
<proteinExistence type="predicted"/>
<reference evidence="2 3" key="2">
    <citation type="journal article" date="2011" name="Stand. Genomic Sci.">
        <title>Complete genome sequence of Truepera radiovictrix type strain (RQ-24).</title>
        <authorList>
            <person name="Ivanova N."/>
            <person name="Rohde C."/>
            <person name="Munk C."/>
            <person name="Nolan M."/>
            <person name="Lucas S."/>
            <person name="Del Rio T.G."/>
            <person name="Tice H."/>
            <person name="Deshpande S."/>
            <person name="Cheng J.F."/>
            <person name="Tapia R."/>
            <person name="Han C."/>
            <person name="Goodwin L."/>
            <person name="Pitluck S."/>
            <person name="Liolios K."/>
            <person name="Mavromatis K."/>
            <person name="Mikhailova N."/>
            <person name="Pati A."/>
            <person name="Chen A."/>
            <person name="Palaniappan K."/>
            <person name="Land M."/>
            <person name="Hauser L."/>
            <person name="Chang Y.J."/>
            <person name="Jeffries C.D."/>
            <person name="Brambilla E."/>
            <person name="Rohde M."/>
            <person name="Goker M."/>
            <person name="Tindall B.J."/>
            <person name="Woyke T."/>
            <person name="Bristow J."/>
            <person name="Eisen J.A."/>
            <person name="Markowitz V."/>
            <person name="Hugenholtz P."/>
            <person name="Kyrpides N.C."/>
            <person name="Klenk H.P."/>
            <person name="Lapidus A."/>
        </authorList>
    </citation>
    <scope>NUCLEOTIDE SEQUENCE [LARGE SCALE GENOMIC DNA]</scope>
    <source>
        <strain evidence="3">DSM 17093 / CIP 108686 / LMG 22925 / RQ-24</strain>
    </source>
</reference>